<feature type="region of interest" description="Disordered" evidence="1">
    <location>
        <begin position="786"/>
        <end position="918"/>
    </location>
</feature>
<evidence type="ECO:0000259" key="2">
    <source>
        <dbReference type="Pfam" id="PF17888"/>
    </source>
</evidence>
<dbReference type="PANTHER" id="PTHR24112">
    <property type="entry name" value="LEUCINE-RICH REPEAT, ISOFORM F-RELATED"/>
    <property type="match status" value="1"/>
</dbReference>
<dbReference type="InterPro" id="IPR051279">
    <property type="entry name" value="PP1-Reg/Actin-Interact_Protein"/>
</dbReference>
<dbReference type="SMART" id="SM00368">
    <property type="entry name" value="LRR_RI"/>
    <property type="match status" value="3"/>
</dbReference>
<dbReference type="AlphaFoldDB" id="A0AA36G0R5"/>
<organism evidence="3 4">
    <name type="scientific">Mesorhabditis spiculigera</name>
    <dbReference type="NCBI Taxonomy" id="96644"/>
    <lineage>
        <taxon>Eukaryota</taxon>
        <taxon>Metazoa</taxon>
        <taxon>Ecdysozoa</taxon>
        <taxon>Nematoda</taxon>
        <taxon>Chromadorea</taxon>
        <taxon>Rhabditida</taxon>
        <taxon>Rhabditina</taxon>
        <taxon>Rhabditomorpha</taxon>
        <taxon>Rhabditoidea</taxon>
        <taxon>Rhabditidae</taxon>
        <taxon>Mesorhabditinae</taxon>
        <taxon>Mesorhabditis</taxon>
    </lineage>
</organism>
<feature type="non-terminal residue" evidence="3">
    <location>
        <position position="1067"/>
    </location>
</feature>
<feature type="compositionally biased region" description="Basic and acidic residues" evidence="1">
    <location>
        <begin position="901"/>
        <end position="918"/>
    </location>
</feature>
<feature type="region of interest" description="Disordered" evidence="1">
    <location>
        <begin position="932"/>
        <end position="1067"/>
    </location>
</feature>
<dbReference type="Pfam" id="PF17888">
    <property type="entry name" value="Carm_PH"/>
    <property type="match status" value="1"/>
</dbReference>
<feature type="domain" description="CARMIL pleckstrin homology" evidence="2">
    <location>
        <begin position="33"/>
        <end position="126"/>
    </location>
</feature>
<feature type="compositionally biased region" description="Pro residues" evidence="1">
    <location>
        <begin position="983"/>
        <end position="995"/>
    </location>
</feature>
<keyword evidence="4" id="KW-1185">Reference proteome</keyword>
<feature type="compositionally biased region" description="Low complexity" evidence="1">
    <location>
        <begin position="788"/>
        <end position="803"/>
    </location>
</feature>
<sequence>MSLTRSVCQELCEFVQNKPSSVLGQKFFDLRAVFQAETSYKTDKFETRVIALSKFRVFLLQGKTPGSIKIDRSFHVLTIRSIQIVSEDELALTIDEGGSRRRVVLKGNPANTVATHFLSAIKHYFPDIGPVLRNLVDVEPKTLWNAFDEIKIEVTPRPCHSFRRTYAALCDYFDQPYREEVSWDVEKIYTINQITELRIEDFSHLLPKDLLPIVGVLQYSSYFTGLTVDGLKLPPDLVDVILSVIRRSQWLTHLRLVNCGLPKDFITLFCSAVQQNVNLPLEILNLAKNVFDDKKGFHALSTCMPRLVSLREVYMNECGLTDKCCSLLSAALYGALSPNKISTSMQLTHLCLSKNSLNGDSSSLVNLVSLCNSLRVLDVSDTQLSLDKLWPALKYGGLQVERLILSGCQVGSKKVPPELSQTVKEFFAMAVGLVEVDFSHTVLPTELKPFTLTLNGSVERGAAPVLEAGLPGVSARVLSLRDNNFEAEMLGVVSALAGMPELKRLDVGGSNLTSLRRSGKQQHVHSINKILLELVKLVGDDGHLEELVLSDARLGAHLSVLLNTLGATPCLRHLDISANEMGNFGARILSKALQLNASLRTILIDGNHITADGFADIASAIQSNYTLVTLPYPVLDACEAIVRSDKAKTLNALSQIETVLERNNAHSAPASANFKRALFTLNQQSDGMSWDSVCAAEGVLRAVADQPLPLKLRADTITFVEQLRTQMRAHLKETFSHGDEEPNSRAITNLENLACDRLKELLVRDIGSVYAEWKWRSACSTAEGVLRSGGCTNSGSGSMTGSSSHGGGSPSSAMASPRTFPRQDGHRPRSIVGDLSSHSGEAGLTLEAPPKPSALVHLAKGRPKPQRRAQLGKERSASTPSDDMGRSVCEVVCETDEEERKDESGDERTKKPLSDRPMFRVAMLPEAAAMAAQLRPAADRSIGSPKFGDKHEQPLDATGKAPLSPNDESPPPLPRRNKIPDEPSSPAPPCLPPKPSDSRFAFGPVKISGLTNGRADGNNAPLRTGVAQLPHVPPPDSRRTEDDENANVEGSPTNRRSVADMTRLFNR</sequence>
<evidence type="ECO:0000256" key="1">
    <source>
        <dbReference type="SAM" id="MobiDB-lite"/>
    </source>
</evidence>
<dbReference type="SUPFAM" id="SSF52047">
    <property type="entry name" value="RNI-like"/>
    <property type="match status" value="1"/>
</dbReference>
<dbReference type="Gene3D" id="2.30.29.30">
    <property type="entry name" value="Pleckstrin-homology domain (PH domain)/Phosphotyrosine-binding domain (PTB)"/>
    <property type="match status" value="1"/>
</dbReference>
<dbReference type="PANTHER" id="PTHR24112:SF66">
    <property type="entry name" value="LEUCINE-RICH REPEAT, ISOFORM F"/>
    <property type="match status" value="1"/>
</dbReference>
<reference evidence="3" key="1">
    <citation type="submission" date="2023-06" db="EMBL/GenBank/DDBJ databases">
        <authorList>
            <person name="Delattre M."/>
        </authorList>
    </citation>
    <scope>NUCLEOTIDE SEQUENCE</scope>
    <source>
        <strain evidence="3">AF72</strain>
    </source>
</reference>
<dbReference type="GO" id="GO:0034315">
    <property type="term" value="P:regulation of Arp2/3 complex-mediated actin nucleation"/>
    <property type="evidence" value="ECO:0007669"/>
    <property type="project" value="TreeGrafter"/>
</dbReference>
<dbReference type="GO" id="GO:0005886">
    <property type="term" value="C:plasma membrane"/>
    <property type="evidence" value="ECO:0007669"/>
    <property type="project" value="TreeGrafter"/>
</dbReference>
<dbReference type="InterPro" id="IPR011993">
    <property type="entry name" value="PH-like_dom_sf"/>
</dbReference>
<gene>
    <name evidence="3" type="ORF">MSPICULIGERA_LOCUS12614</name>
</gene>
<evidence type="ECO:0000313" key="4">
    <source>
        <dbReference type="Proteomes" id="UP001177023"/>
    </source>
</evidence>
<protein>
    <recommendedName>
        <fullName evidence="2">CARMIL pleckstrin homology domain-containing protein</fullName>
    </recommendedName>
</protein>
<dbReference type="Proteomes" id="UP001177023">
    <property type="component" value="Unassembled WGS sequence"/>
</dbReference>
<dbReference type="InterPro" id="IPR032675">
    <property type="entry name" value="LRR_dom_sf"/>
</dbReference>
<dbReference type="GO" id="GO:0030027">
    <property type="term" value="C:lamellipodium"/>
    <property type="evidence" value="ECO:0007669"/>
    <property type="project" value="TreeGrafter"/>
</dbReference>
<comment type="caution">
    <text evidence="3">The sequence shown here is derived from an EMBL/GenBank/DDBJ whole genome shotgun (WGS) entry which is preliminary data.</text>
</comment>
<dbReference type="EMBL" id="CATQJA010002629">
    <property type="protein sequence ID" value="CAJ0574274.1"/>
    <property type="molecule type" value="Genomic_DNA"/>
</dbReference>
<dbReference type="InterPro" id="IPR041245">
    <property type="entry name" value="CARMIL_PH"/>
</dbReference>
<accession>A0AA36G0R5</accession>
<dbReference type="GO" id="GO:0016477">
    <property type="term" value="P:cell migration"/>
    <property type="evidence" value="ECO:0007669"/>
    <property type="project" value="TreeGrafter"/>
</dbReference>
<proteinExistence type="predicted"/>
<evidence type="ECO:0000313" key="3">
    <source>
        <dbReference type="EMBL" id="CAJ0574274.1"/>
    </source>
</evidence>
<dbReference type="Gene3D" id="3.80.10.10">
    <property type="entry name" value="Ribonuclease Inhibitor"/>
    <property type="match status" value="1"/>
</dbReference>
<name>A0AA36G0R5_9BILA</name>